<keyword evidence="1" id="KW-0378">Hydrolase</keyword>
<dbReference type="GO" id="GO:0016757">
    <property type="term" value="F:glycosyltransferase activity"/>
    <property type="evidence" value="ECO:0007669"/>
    <property type="project" value="UniProtKB-ARBA"/>
</dbReference>
<dbReference type="InterPro" id="IPR029044">
    <property type="entry name" value="Nucleotide-diphossugar_trans"/>
</dbReference>
<dbReference type="Gene3D" id="3.90.550.10">
    <property type="entry name" value="Spore Coat Polysaccharide Biosynthesis Protein SpsA, Chain A"/>
    <property type="match status" value="1"/>
</dbReference>
<feature type="non-terminal residue" evidence="1">
    <location>
        <position position="1"/>
    </location>
</feature>
<accession>A0AAN9A4R3</accession>
<proteinExistence type="predicted"/>
<comment type="caution">
    <text evidence="1">The sequence shown here is derived from an EMBL/GenBank/DDBJ whole genome shotgun (WGS) entry which is preliminary data.</text>
</comment>
<protein>
    <submittedName>
        <fullName evidence="1">UDP-GlcNAc:betaGal beta-1,3-N-acetylglucosaminyltransferase-like protein 1</fullName>
        <ecNumber evidence="1">3.1.26.5</ecNumber>
    </submittedName>
</protein>
<dbReference type="EMBL" id="JAXCGZ010005829">
    <property type="protein sequence ID" value="KAK7080661.1"/>
    <property type="molecule type" value="Genomic_DNA"/>
</dbReference>
<dbReference type="SUPFAM" id="SSF53448">
    <property type="entry name" value="Nucleotide-diphospho-sugar transferases"/>
    <property type="match status" value="1"/>
</dbReference>
<keyword evidence="2" id="KW-1185">Reference proteome</keyword>
<dbReference type="GO" id="GO:0004526">
    <property type="term" value="F:ribonuclease P activity"/>
    <property type="evidence" value="ECO:0007669"/>
    <property type="project" value="UniProtKB-EC"/>
</dbReference>
<dbReference type="PANTHER" id="PTHR22916:SF3">
    <property type="entry name" value="UDP-GLCNAC:BETAGAL BETA-1,3-N-ACETYLGLUCOSAMINYLTRANSFERASE-LIKE PROTEIN 1"/>
    <property type="match status" value="1"/>
</dbReference>
<sequence>LVGSRFRRDPPGSTKRFANWANSMSKKQLNIQVYTSHGPTVIMPTWFCHRKIYDRLGGFSEAGKGTPEDLIFFYKHLRSDGEVLRHDDELLMYRYHSQATTFCIDEQTIWDLRLQEIQDRVLSQWESFSIWNAGKQGRKFYRSLRIENQKKVKAFCDVDIKKIGTFYTYEEAMEKPKPRIPIVHFREVEPPLIICMKLGGYECITFSSPPLRVSLSANSYDMLVEN</sequence>
<name>A0AAN9A4R3_HALRR</name>
<gene>
    <name evidence="1" type="primary">B3GNTL1</name>
    <name evidence="1" type="ORF">SK128_019128</name>
</gene>
<reference evidence="1 2" key="1">
    <citation type="submission" date="2023-11" db="EMBL/GenBank/DDBJ databases">
        <title>Halocaridina rubra genome assembly.</title>
        <authorList>
            <person name="Smith C."/>
        </authorList>
    </citation>
    <scope>NUCLEOTIDE SEQUENCE [LARGE SCALE GENOMIC DNA]</scope>
    <source>
        <strain evidence="1">EP-1</strain>
        <tissue evidence="1">Whole</tissue>
    </source>
</reference>
<dbReference type="Proteomes" id="UP001381693">
    <property type="component" value="Unassembled WGS sequence"/>
</dbReference>
<dbReference type="AlphaFoldDB" id="A0AAN9A4R3"/>
<evidence type="ECO:0000313" key="2">
    <source>
        <dbReference type="Proteomes" id="UP001381693"/>
    </source>
</evidence>
<evidence type="ECO:0000313" key="1">
    <source>
        <dbReference type="EMBL" id="KAK7080661.1"/>
    </source>
</evidence>
<organism evidence="1 2">
    <name type="scientific">Halocaridina rubra</name>
    <name type="common">Hawaiian red shrimp</name>
    <dbReference type="NCBI Taxonomy" id="373956"/>
    <lineage>
        <taxon>Eukaryota</taxon>
        <taxon>Metazoa</taxon>
        <taxon>Ecdysozoa</taxon>
        <taxon>Arthropoda</taxon>
        <taxon>Crustacea</taxon>
        <taxon>Multicrustacea</taxon>
        <taxon>Malacostraca</taxon>
        <taxon>Eumalacostraca</taxon>
        <taxon>Eucarida</taxon>
        <taxon>Decapoda</taxon>
        <taxon>Pleocyemata</taxon>
        <taxon>Caridea</taxon>
        <taxon>Atyoidea</taxon>
        <taxon>Atyidae</taxon>
        <taxon>Halocaridina</taxon>
    </lineage>
</organism>
<dbReference type="EC" id="3.1.26.5" evidence="1"/>
<dbReference type="PANTHER" id="PTHR22916">
    <property type="entry name" value="GLYCOSYLTRANSFERASE"/>
    <property type="match status" value="1"/>
</dbReference>